<evidence type="ECO:0000313" key="2">
    <source>
        <dbReference type="EMBL" id="TSC97467.1"/>
    </source>
</evidence>
<gene>
    <name evidence="2" type="ORF">CEN88_29</name>
</gene>
<dbReference type="AlphaFoldDB" id="A0A554LX72"/>
<name>A0A554LX72_9BACT</name>
<dbReference type="EMBL" id="VMGL01000002">
    <property type="protein sequence ID" value="TSC97467.1"/>
    <property type="molecule type" value="Genomic_DNA"/>
</dbReference>
<comment type="caution">
    <text evidence="2">The sequence shown here is derived from an EMBL/GenBank/DDBJ whole genome shotgun (WGS) entry which is preliminary data.</text>
</comment>
<dbReference type="InterPro" id="IPR044020">
    <property type="entry name" value="DUF5676"/>
</dbReference>
<feature type="transmembrane region" description="Helical" evidence="1">
    <location>
        <begin position="56"/>
        <end position="79"/>
    </location>
</feature>
<feature type="transmembrane region" description="Helical" evidence="1">
    <location>
        <begin position="12"/>
        <end position="36"/>
    </location>
</feature>
<organism evidence="2 3">
    <name type="scientific">Candidatus Berkelbacteria bacterium Licking1014_2</name>
    <dbReference type="NCBI Taxonomy" id="2017146"/>
    <lineage>
        <taxon>Bacteria</taxon>
        <taxon>Candidatus Berkelbacteria</taxon>
    </lineage>
</organism>
<keyword evidence="1" id="KW-1133">Transmembrane helix</keyword>
<keyword evidence="1" id="KW-0812">Transmembrane</keyword>
<evidence type="ECO:0000313" key="3">
    <source>
        <dbReference type="Proteomes" id="UP000318711"/>
    </source>
</evidence>
<proteinExistence type="predicted"/>
<protein>
    <submittedName>
        <fullName evidence="2">Uncharacterized protein</fullName>
    </submittedName>
</protein>
<sequence length="83" mass="9247">MPNGAKIAKVTLVWGTIVYLVCVLIAWILPLVYVWGAKNMVHFGMTVSAPSLTLAGVIQGLIIWDLVAVAMVWLFVWLYNKMK</sequence>
<keyword evidence="1" id="KW-0472">Membrane</keyword>
<accession>A0A554LX72</accession>
<reference evidence="2 3" key="1">
    <citation type="submission" date="2017-07" db="EMBL/GenBank/DDBJ databases">
        <title>Mechanisms for carbon and nitrogen cycling indicate functional differentiation within the Candidate Phyla Radiation.</title>
        <authorList>
            <person name="Danczak R.E."/>
            <person name="Johnston M.D."/>
            <person name="Kenah C."/>
            <person name="Slattery M."/>
            <person name="Wrighton K.C."/>
            <person name="Wilkins M.J."/>
        </authorList>
    </citation>
    <scope>NUCLEOTIDE SEQUENCE [LARGE SCALE GENOMIC DNA]</scope>
    <source>
        <strain evidence="2">Licking1014_2</strain>
    </source>
</reference>
<dbReference type="Proteomes" id="UP000318711">
    <property type="component" value="Unassembled WGS sequence"/>
</dbReference>
<dbReference type="Pfam" id="PF18926">
    <property type="entry name" value="DUF5676"/>
    <property type="match status" value="1"/>
</dbReference>
<evidence type="ECO:0000256" key="1">
    <source>
        <dbReference type="SAM" id="Phobius"/>
    </source>
</evidence>